<dbReference type="SUPFAM" id="SSF51445">
    <property type="entry name" value="(Trans)glycosidases"/>
    <property type="match status" value="1"/>
</dbReference>
<dbReference type="GO" id="GO:0008061">
    <property type="term" value="F:chitin binding"/>
    <property type="evidence" value="ECO:0007669"/>
    <property type="project" value="InterPro"/>
</dbReference>
<dbReference type="PANTHER" id="PTHR46066">
    <property type="entry name" value="CHITINASE DOMAIN-CONTAINING PROTEIN 1 FAMILY MEMBER"/>
    <property type="match status" value="1"/>
</dbReference>
<accession>A0A5N0TI39</accession>
<organism evidence="2 3">
    <name type="scientific">Microbacterium caowuchunii</name>
    <dbReference type="NCBI Taxonomy" id="2614638"/>
    <lineage>
        <taxon>Bacteria</taxon>
        <taxon>Bacillati</taxon>
        <taxon>Actinomycetota</taxon>
        <taxon>Actinomycetes</taxon>
        <taxon>Micrococcales</taxon>
        <taxon>Microbacteriaceae</taxon>
        <taxon>Microbacterium</taxon>
    </lineage>
</organism>
<keyword evidence="3" id="KW-1185">Reference proteome</keyword>
<dbReference type="Gene3D" id="3.20.20.80">
    <property type="entry name" value="Glycosidases"/>
    <property type="match status" value="1"/>
</dbReference>
<dbReference type="AlphaFoldDB" id="A0A5N0TI39"/>
<evidence type="ECO:0000313" key="3">
    <source>
        <dbReference type="Proteomes" id="UP000326838"/>
    </source>
</evidence>
<dbReference type="InterPro" id="IPR011583">
    <property type="entry name" value="Chitinase_II/V-like_cat"/>
</dbReference>
<name>A0A5N0TI39_9MICO</name>
<dbReference type="InterPro" id="IPR017853">
    <property type="entry name" value="GH"/>
</dbReference>
<dbReference type="EMBL" id="VYUY01000009">
    <property type="protein sequence ID" value="KAA9133767.1"/>
    <property type="molecule type" value="Genomic_DNA"/>
</dbReference>
<sequence>MWTDRVRAALDFYGDRMTDVSIFGWFVNAAGELSLTFDPDQLLPYREKWPHLRFWLAFRNDGNQAIFQALLDRPASSARLVQRLGEELDKYPWLSGIDIDLERGGPARNAVPAEDLFRRIAEVAHVRGLECAAALPPLTIDGSVGGEDWVRYKQLGQILDHLAIMSYDFAWSGSAPGPVSPGFWMKNVYDWVTSQVDPSKLMMGLPLYSYFWQIHNYPSALGLTHRGASGTYYAAWQYFTGYTAADGSDGSGNLRRIGWLAFREPDSASAWGLLGVYDWRHAYDFDAGTAVGISRMVYDGKPYTVRYGKPSGTPMWSVADNSGLNTGATYTLTPRRVRDVAGNLVAPKRGYTLTIELLKRYPVAATILDDNTGTEGQLEQVYRTVAGWWGRWEGAGGYSQYRGNGQLNLANDFTNKALYLQVRGQFAGEGWAGVTVRGVTAEAHPSGRVRVRVGPNVLAETSVASRPVGAAAGSGRFHLGLRVREGSARVYYALTDTNELPRVLHVGVTPSGGTAGIVADNTFWVDRVYVGDGWYYQPREQVVVAAGGQQWTFGFLPRTGIQWFGNTFRPVADVDEWETRSAGYSLDWVYEHWTFAPLEADKPQQVQVRALDHDVWVGRVFACDVDGASIAYWSDADTVVHWRDRAVNDWGLSGIALWTLGQEDMRTWDALAGGELSAETKRLNI</sequence>
<dbReference type="Proteomes" id="UP000326838">
    <property type="component" value="Unassembled WGS sequence"/>
</dbReference>
<dbReference type="InterPro" id="IPR001223">
    <property type="entry name" value="Glyco_hydro18_cat"/>
</dbReference>
<dbReference type="Pfam" id="PF00704">
    <property type="entry name" value="Glyco_hydro_18"/>
    <property type="match status" value="1"/>
</dbReference>
<evidence type="ECO:0000259" key="1">
    <source>
        <dbReference type="PROSITE" id="PS51910"/>
    </source>
</evidence>
<comment type="caution">
    <text evidence="2">The sequence shown here is derived from an EMBL/GenBank/DDBJ whole genome shotgun (WGS) entry which is preliminary data.</text>
</comment>
<dbReference type="PANTHER" id="PTHR46066:SF2">
    <property type="entry name" value="CHITINASE DOMAIN-CONTAINING PROTEIN 1"/>
    <property type="match status" value="1"/>
</dbReference>
<feature type="domain" description="GH18" evidence="1">
    <location>
        <begin position="1"/>
        <end position="277"/>
    </location>
</feature>
<evidence type="ECO:0000313" key="2">
    <source>
        <dbReference type="EMBL" id="KAA9133767.1"/>
    </source>
</evidence>
<proteinExistence type="predicted"/>
<dbReference type="GO" id="GO:0005975">
    <property type="term" value="P:carbohydrate metabolic process"/>
    <property type="evidence" value="ECO:0007669"/>
    <property type="project" value="InterPro"/>
</dbReference>
<dbReference type="PROSITE" id="PS51910">
    <property type="entry name" value="GH18_2"/>
    <property type="match status" value="1"/>
</dbReference>
<reference evidence="3" key="1">
    <citation type="submission" date="2019-09" db="EMBL/GenBank/DDBJ databases">
        <title>Mumia zhuanghuii sp. nov. isolated from the intestinal contents of plateau pika (Ochotona curzoniae) in the Qinghai-Tibet plateau of China.</title>
        <authorList>
            <person name="Tian Z."/>
        </authorList>
    </citation>
    <scope>NUCLEOTIDE SEQUENCE [LARGE SCALE GENOMIC DNA]</scope>
    <source>
        <strain evidence="3">L-033</strain>
    </source>
</reference>
<gene>
    <name evidence="2" type="ORF">F6B40_08430</name>
</gene>
<dbReference type="SMART" id="SM00636">
    <property type="entry name" value="Glyco_18"/>
    <property type="match status" value="1"/>
</dbReference>
<protein>
    <recommendedName>
        <fullName evidence="1">GH18 domain-containing protein</fullName>
    </recommendedName>
</protein>